<sequence length="72" mass="8105">MNNYNIEYHSNDFNSKSDKSLEALPQTLICKVVDKNDVKCGAKCKNVESSTGNLIMHLRDIHEIVLQNGVKV</sequence>
<organism evidence="1 2">
    <name type="scientific">Racocetra fulgida</name>
    <dbReference type="NCBI Taxonomy" id="60492"/>
    <lineage>
        <taxon>Eukaryota</taxon>
        <taxon>Fungi</taxon>
        <taxon>Fungi incertae sedis</taxon>
        <taxon>Mucoromycota</taxon>
        <taxon>Glomeromycotina</taxon>
        <taxon>Glomeromycetes</taxon>
        <taxon>Diversisporales</taxon>
        <taxon>Gigasporaceae</taxon>
        <taxon>Racocetra</taxon>
    </lineage>
</organism>
<name>A0A9N8Z215_9GLOM</name>
<dbReference type="OrthoDB" id="2432905at2759"/>
<comment type="caution">
    <text evidence="1">The sequence shown here is derived from an EMBL/GenBank/DDBJ whole genome shotgun (WGS) entry which is preliminary data.</text>
</comment>
<reference evidence="1" key="1">
    <citation type="submission" date="2021-06" db="EMBL/GenBank/DDBJ databases">
        <authorList>
            <person name="Kallberg Y."/>
            <person name="Tangrot J."/>
            <person name="Rosling A."/>
        </authorList>
    </citation>
    <scope>NUCLEOTIDE SEQUENCE</scope>
    <source>
        <strain evidence="1">IN212</strain>
    </source>
</reference>
<gene>
    <name evidence="1" type="ORF">RFULGI_LOCUS1120</name>
</gene>
<evidence type="ECO:0000313" key="1">
    <source>
        <dbReference type="EMBL" id="CAG8471087.1"/>
    </source>
</evidence>
<protein>
    <submittedName>
        <fullName evidence="1">18824_t:CDS:1</fullName>
    </submittedName>
</protein>
<dbReference type="AlphaFoldDB" id="A0A9N8Z215"/>
<proteinExistence type="predicted"/>
<accession>A0A9N8Z215</accession>
<keyword evidence="2" id="KW-1185">Reference proteome</keyword>
<evidence type="ECO:0000313" key="2">
    <source>
        <dbReference type="Proteomes" id="UP000789396"/>
    </source>
</evidence>
<dbReference type="EMBL" id="CAJVPZ010000618">
    <property type="protein sequence ID" value="CAG8471087.1"/>
    <property type="molecule type" value="Genomic_DNA"/>
</dbReference>
<dbReference type="Proteomes" id="UP000789396">
    <property type="component" value="Unassembled WGS sequence"/>
</dbReference>